<accession>A0A2G7G838</accession>
<protein>
    <submittedName>
        <fullName evidence="2">Uncharacterized protein</fullName>
    </submittedName>
</protein>
<dbReference type="AlphaFoldDB" id="A0A2G7G838"/>
<reference evidence="2 3" key="1">
    <citation type="submission" date="2017-05" db="EMBL/GenBank/DDBJ databases">
        <title>Genome sequence for an aflatoxigenic pathogen of Argentinian peanut, Aspergillus arachidicola.</title>
        <authorList>
            <person name="Moore G."/>
            <person name="Beltz S.B."/>
            <person name="Mack B.M."/>
        </authorList>
    </citation>
    <scope>NUCLEOTIDE SEQUENCE [LARGE SCALE GENOMIC DNA]</scope>
    <source>
        <strain evidence="2 3">CBS 117610</strain>
    </source>
</reference>
<dbReference type="EMBL" id="NEXV01000082">
    <property type="protein sequence ID" value="PIG89003.1"/>
    <property type="molecule type" value="Genomic_DNA"/>
</dbReference>
<dbReference type="Proteomes" id="UP000231358">
    <property type="component" value="Unassembled WGS sequence"/>
</dbReference>
<keyword evidence="3" id="KW-1185">Reference proteome</keyword>
<organism evidence="2 3">
    <name type="scientific">Aspergillus arachidicola</name>
    <dbReference type="NCBI Taxonomy" id="656916"/>
    <lineage>
        <taxon>Eukaryota</taxon>
        <taxon>Fungi</taxon>
        <taxon>Dikarya</taxon>
        <taxon>Ascomycota</taxon>
        <taxon>Pezizomycotina</taxon>
        <taxon>Eurotiomycetes</taxon>
        <taxon>Eurotiomycetidae</taxon>
        <taxon>Eurotiales</taxon>
        <taxon>Aspergillaceae</taxon>
        <taxon>Aspergillus</taxon>
        <taxon>Aspergillus subgen. Circumdati</taxon>
    </lineage>
</organism>
<sequence>MTQKTVFQGDAKSQSHFSVGSSIYSEKQGQVQDSTCLIIPTNSNRRSSASCTVHGPSQTPHLDRQLQQPQTKEILQALTVALNDIADERQCTKCAVETASGLLTGYVREVKVAKKNGQYSKEEKKALKKEIKGLAKGVKRDVKALWLEEK</sequence>
<dbReference type="Proteomes" id="UP000325558">
    <property type="component" value="Unassembled WGS sequence"/>
</dbReference>
<dbReference type="EMBL" id="ML737180">
    <property type="protein sequence ID" value="KAE8337427.1"/>
    <property type="molecule type" value="Genomic_DNA"/>
</dbReference>
<reference evidence="1" key="2">
    <citation type="submission" date="2019-04" db="EMBL/GenBank/DDBJ databases">
        <title>Friends and foes A comparative genomics study of 23 Aspergillus species from section Flavi.</title>
        <authorList>
            <consortium name="DOE Joint Genome Institute"/>
            <person name="Kjaerbolling I."/>
            <person name="Vesth T."/>
            <person name="Frisvad J.C."/>
            <person name="Nybo J.L."/>
            <person name="Theobald S."/>
            <person name="Kildgaard S."/>
            <person name="Isbrandt T."/>
            <person name="Kuo A."/>
            <person name="Sato A."/>
            <person name="Lyhne E.K."/>
            <person name="Kogle M.E."/>
            <person name="Wiebenga A."/>
            <person name="Kun R.S."/>
            <person name="Lubbers R.J."/>
            <person name="Makela M.R."/>
            <person name="Barry K."/>
            <person name="Chovatia M."/>
            <person name="Clum A."/>
            <person name="Daum C."/>
            <person name="Haridas S."/>
            <person name="He G."/>
            <person name="LaButti K."/>
            <person name="Lipzen A."/>
            <person name="Mondo S."/>
            <person name="Riley R."/>
            <person name="Salamov A."/>
            <person name="Simmons B.A."/>
            <person name="Magnuson J.K."/>
            <person name="Henrissat B."/>
            <person name="Mortensen U.H."/>
            <person name="Larsen T.O."/>
            <person name="Devries R.P."/>
            <person name="Grigoriev I.V."/>
            <person name="Machida M."/>
            <person name="Baker S.E."/>
            <person name="Andersen M.R."/>
        </authorList>
    </citation>
    <scope>NUCLEOTIDE SEQUENCE</scope>
    <source>
        <strain evidence="1">CBS 117612</strain>
    </source>
</reference>
<evidence type="ECO:0000313" key="1">
    <source>
        <dbReference type="EMBL" id="KAE8337427.1"/>
    </source>
</evidence>
<name>A0A2G7G838_9EURO</name>
<evidence type="ECO:0000313" key="2">
    <source>
        <dbReference type="EMBL" id="PIG89003.1"/>
    </source>
</evidence>
<proteinExistence type="predicted"/>
<gene>
    <name evidence="2" type="ORF">AARAC_008409</name>
    <name evidence="1" type="ORF">BDV24DRAFT_167287</name>
</gene>
<evidence type="ECO:0000313" key="3">
    <source>
        <dbReference type="Proteomes" id="UP000231358"/>
    </source>
</evidence>
<dbReference type="OrthoDB" id="5137215at2759"/>